<dbReference type="PANTHER" id="PTHR11599">
    <property type="entry name" value="PROTEASOME SUBUNIT ALPHA/BETA"/>
    <property type="match status" value="1"/>
</dbReference>
<accession>A0A146KER9</accession>
<dbReference type="InterPro" id="IPR029055">
    <property type="entry name" value="Ntn_hydrolases_N"/>
</dbReference>
<dbReference type="EMBL" id="GDID01001629">
    <property type="protein sequence ID" value="JAP94977.1"/>
    <property type="molecule type" value="Transcribed_RNA"/>
</dbReference>
<dbReference type="PROSITE" id="PS51475">
    <property type="entry name" value="PROTEASOME_ALPHA_2"/>
    <property type="match status" value="1"/>
</dbReference>
<dbReference type="SUPFAM" id="SSF56235">
    <property type="entry name" value="N-terminal nucleophile aminohydrolases (Ntn hydrolases)"/>
    <property type="match status" value="1"/>
</dbReference>
<evidence type="ECO:0000256" key="2">
    <source>
        <dbReference type="PROSITE-ProRule" id="PRU00808"/>
    </source>
</evidence>
<feature type="non-terminal residue" evidence="4">
    <location>
        <position position="1"/>
    </location>
</feature>
<protein>
    <submittedName>
        <fullName evidence="4">20S proteasome alpha subunit 6</fullName>
    </submittedName>
</protein>
<dbReference type="AlphaFoldDB" id="A0A146KER9"/>
<dbReference type="GO" id="GO:0019773">
    <property type="term" value="C:proteasome core complex, alpha-subunit complex"/>
    <property type="evidence" value="ECO:0007669"/>
    <property type="project" value="UniProtKB-UniRule"/>
</dbReference>
<gene>
    <name evidence="4" type="ORF">TPC1_12172</name>
</gene>
<dbReference type="Gene3D" id="3.60.20.10">
    <property type="entry name" value="Glutamine Phosphoribosylpyrophosphate, subunit 1, domain 1"/>
    <property type="match status" value="1"/>
</dbReference>
<feature type="domain" description="Proteasome alpha-type subunits" evidence="3">
    <location>
        <begin position="10"/>
        <end position="32"/>
    </location>
</feature>
<organism evidence="4">
    <name type="scientific">Trepomonas sp. PC1</name>
    <dbReference type="NCBI Taxonomy" id="1076344"/>
    <lineage>
        <taxon>Eukaryota</taxon>
        <taxon>Metamonada</taxon>
        <taxon>Diplomonadida</taxon>
        <taxon>Hexamitidae</taxon>
        <taxon>Hexamitinae</taxon>
        <taxon>Trepomonas</taxon>
    </lineage>
</organism>
<dbReference type="SMART" id="SM00948">
    <property type="entry name" value="Proteasome_A_N"/>
    <property type="match status" value="1"/>
</dbReference>
<dbReference type="InterPro" id="IPR000426">
    <property type="entry name" value="Proteasome_asu_N"/>
</dbReference>
<dbReference type="InterPro" id="IPR001353">
    <property type="entry name" value="Proteasome_sua/b"/>
</dbReference>
<evidence type="ECO:0000256" key="1">
    <source>
        <dbReference type="ARBA" id="ARBA00022942"/>
    </source>
</evidence>
<dbReference type="InterPro" id="IPR023332">
    <property type="entry name" value="Proteasome_alpha-type"/>
</dbReference>
<keyword evidence="1 2" id="KW-0647">Proteasome</keyword>
<proteinExistence type="inferred from homology"/>
<evidence type="ECO:0000313" key="4">
    <source>
        <dbReference type="EMBL" id="JAP94977.1"/>
    </source>
</evidence>
<dbReference type="GO" id="GO:0006511">
    <property type="term" value="P:ubiquitin-dependent protein catabolic process"/>
    <property type="evidence" value="ECO:0007669"/>
    <property type="project" value="InterPro"/>
</dbReference>
<name>A0A146KER9_9EUKA</name>
<dbReference type="Pfam" id="PF00227">
    <property type="entry name" value="Proteasome"/>
    <property type="match status" value="1"/>
</dbReference>
<dbReference type="InterPro" id="IPR050115">
    <property type="entry name" value="Proteasome_alpha"/>
</dbReference>
<evidence type="ECO:0000259" key="3">
    <source>
        <dbReference type="SMART" id="SM00948"/>
    </source>
</evidence>
<reference evidence="4" key="1">
    <citation type="submission" date="2015-07" db="EMBL/GenBank/DDBJ databases">
        <title>Adaptation to a free-living lifestyle via gene acquisitions in the diplomonad Trepomonas sp. PC1.</title>
        <authorList>
            <person name="Xu F."/>
            <person name="Jerlstrom-Hultqvist J."/>
            <person name="Kolisko M."/>
            <person name="Simpson A.G.B."/>
            <person name="Roger A.J."/>
            <person name="Svard S.G."/>
            <person name="Andersson J.O."/>
        </authorList>
    </citation>
    <scope>NUCLEOTIDE SEQUENCE</scope>
    <source>
        <strain evidence="4">PC1</strain>
    </source>
</reference>
<comment type="similarity">
    <text evidence="2">Belongs to the peptidase T1A family.</text>
</comment>
<sequence>CWRWIERSGYDSDVSTYNTAGKVLQINYAQEAPKLGVPVAGITNNKCAVLVSVRKSPSKLAEYQDKTYKIQENLGCAVAGIYSDARKLIKFLREICQEFSYEKNTLIEIKSLVQKISDEAQQRTQQAGYRPFGAQLLLISEENGKPCLYCTDPSAEYYKFKAHAVGKNAQAINAFLTRHFEEFKDNTPKQLAIRALEGFLQSGLRAEDWKAVEVSVYENGKYYTLNEKDVREIVEQFMQKNPVIEEESDS</sequence>